<accession>A0A087T588</accession>
<evidence type="ECO:0000256" key="6">
    <source>
        <dbReference type="ARBA" id="ARBA00022618"/>
    </source>
</evidence>
<feature type="non-terminal residue" evidence="16">
    <location>
        <position position="733"/>
    </location>
</feature>
<dbReference type="Pfam" id="PF20666">
    <property type="entry name" value="ZW10_C"/>
    <property type="match status" value="1"/>
</dbReference>
<dbReference type="Proteomes" id="UP000054359">
    <property type="component" value="Unassembled WGS sequence"/>
</dbReference>
<keyword evidence="7" id="KW-0498">Mitosis</keyword>
<comment type="subcellular location">
    <subcellularLocation>
        <location evidence="2">Chromosome</location>
        <location evidence="2">Centromere</location>
        <location evidence="2">Kinetochore</location>
    </subcellularLocation>
    <subcellularLocation>
        <location evidence="1">Cytoplasm</location>
    </subcellularLocation>
</comment>
<dbReference type="GO" id="GO:0005737">
    <property type="term" value="C:cytoplasm"/>
    <property type="evidence" value="ECO:0007669"/>
    <property type="project" value="UniProtKB-SubCell"/>
</dbReference>
<evidence type="ECO:0000256" key="9">
    <source>
        <dbReference type="ARBA" id="ARBA00023306"/>
    </source>
</evidence>
<feature type="coiled-coil region" evidence="11">
    <location>
        <begin position="17"/>
        <end position="44"/>
    </location>
</feature>
<dbReference type="InterPro" id="IPR055148">
    <property type="entry name" value="ZW10_C_2"/>
</dbReference>
<organism evidence="16 17">
    <name type="scientific">Stegodyphus mimosarum</name>
    <name type="common">African social velvet spider</name>
    <dbReference type="NCBI Taxonomy" id="407821"/>
    <lineage>
        <taxon>Eukaryota</taxon>
        <taxon>Metazoa</taxon>
        <taxon>Ecdysozoa</taxon>
        <taxon>Arthropoda</taxon>
        <taxon>Chelicerata</taxon>
        <taxon>Arachnida</taxon>
        <taxon>Araneae</taxon>
        <taxon>Araneomorphae</taxon>
        <taxon>Entelegynae</taxon>
        <taxon>Eresoidea</taxon>
        <taxon>Eresidae</taxon>
        <taxon>Stegodyphus</taxon>
    </lineage>
</organism>
<dbReference type="GO" id="GO:0005634">
    <property type="term" value="C:nucleus"/>
    <property type="evidence" value="ECO:0007669"/>
    <property type="project" value="InterPro"/>
</dbReference>
<feature type="domain" description="Centromere/kinetochore protein zw10 middle" evidence="13">
    <location>
        <begin position="198"/>
        <end position="392"/>
    </location>
</feature>
<evidence type="ECO:0000259" key="14">
    <source>
        <dbReference type="Pfam" id="PF20666"/>
    </source>
</evidence>
<feature type="domain" description="ZW10 C-terminal helical" evidence="15">
    <location>
        <begin position="583"/>
        <end position="732"/>
    </location>
</feature>
<keyword evidence="5" id="KW-0963">Cytoplasm</keyword>
<keyword evidence="11" id="KW-0175">Coiled coil</keyword>
<evidence type="ECO:0000256" key="10">
    <source>
        <dbReference type="ARBA" id="ARBA00023328"/>
    </source>
</evidence>
<comment type="similarity">
    <text evidence="3">Belongs to the ZW10 family.</text>
</comment>
<dbReference type="Gene3D" id="1.10.357.150">
    <property type="match status" value="1"/>
</dbReference>
<evidence type="ECO:0000256" key="1">
    <source>
        <dbReference type="ARBA" id="ARBA00004496"/>
    </source>
</evidence>
<dbReference type="InterPro" id="IPR046362">
    <property type="entry name" value="Zw10/DSL1_C_sf"/>
</dbReference>
<dbReference type="PANTHER" id="PTHR12205">
    <property type="entry name" value="CENTROMERE/KINETOCHORE PROTEIN ZW10"/>
    <property type="match status" value="1"/>
</dbReference>
<dbReference type="GO" id="GO:0007094">
    <property type="term" value="P:mitotic spindle assembly checkpoint signaling"/>
    <property type="evidence" value="ECO:0007669"/>
    <property type="project" value="TreeGrafter"/>
</dbReference>
<gene>
    <name evidence="16" type="ORF">X975_24174</name>
</gene>
<evidence type="ECO:0000256" key="8">
    <source>
        <dbReference type="ARBA" id="ARBA00022838"/>
    </source>
</evidence>
<evidence type="ECO:0000259" key="12">
    <source>
        <dbReference type="Pfam" id="PF06248"/>
    </source>
</evidence>
<evidence type="ECO:0000256" key="2">
    <source>
        <dbReference type="ARBA" id="ARBA00004629"/>
    </source>
</evidence>
<sequence>MTSVVTELLQSAGKLNRETIELKINDLETKLETIKQEVQHSLENQYKNFIPQYLKLDDIIKNLDKIGSQYEALHNHIEKEIKPQMVSSVTEFHDVVEDLKRAKKLEIIASNLILLYKYLDEEKSALLQTSYVNAAQYLIDFENVYNSVDLENRADIAVLHSLRTEYILARENLIYHLGKVWQQKLVISWFEEGNDRKVVFTIHKNAHEDKELLRALKLLNNLLPLLKQFGKLFLNMICDTVLLNTVNIEKSEISSVLTMNIINVQSPTPVKVFEALSCIFNFLYEEFFHLPNTVVENTHSPSTMSDFGMAIGDDFGSLVIEKCLKSAIPKQSKQLENFRKEIQAAENFCNTLKHLEFFSISENKLLNFIHNVDTMPVNEMAQDILSRARLLMQKGLYETMTIGEESAAVLENENSHDLNEIARTKSGLSKTTFLFPKCQISVSVKELQNLLYEVKNEAKTIGSVHSVRLYYVARNICELYCCVVPTFHKDEIENIPLQTAIFHNNCMYLAHCLCTLGNHYQCELTPNIPMTFVDLVPEIRKLGTEAFLFQMRHQRQQLLQLLKEQKDYQSIMVDDGLVNKAEKAIRQCLCQLQLLKKVWSDVLPVEVYFKAIGTLLNTCLEEIIANILLIEDIAAEAAAKLDSIFDILLKEGPDLFKVSSIDKSNLIHLYVRSLFKFQELQLIFSASMKEIVDRWASGKGPLATHFKSEEVKHLIRSLFQNTERRAAALAKIK</sequence>
<evidence type="ECO:0000313" key="16">
    <source>
        <dbReference type="EMBL" id="KFM60277.1"/>
    </source>
</evidence>
<evidence type="ECO:0000259" key="15">
    <source>
        <dbReference type="Pfam" id="PF22766"/>
    </source>
</evidence>
<dbReference type="GO" id="GO:1990423">
    <property type="term" value="C:RZZ complex"/>
    <property type="evidence" value="ECO:0007669"/>
    <property type="project" value="TreeGrafter"/>
</dbReference>
<keyword evidence="8" id="KW-0995">Kinetochore</keyword>
<dbReference type="GO" id="GO:0051301">
    <property type="term" value="P:cell division"/>
    <property type="evidence" value="ECO:0007669"/>
    <property type="project" value="UniProtKB-KW"/>
</dbReference>
<keyword evidence="9" id="KW-0131">Cell cycle</keyword>
<dbReference type="AlphaFoldDB" id="A0A087T588"/>
<dbReference type="STRING" id="407821.A0A087T588"/>
<evidence type="ECO:0000256" key="3">
    <source>
        <dbReference type="ARBA" id="ARBA00006245"/>
    </source>
</evidence>
<dbReference type="EMBL" id="KK113464">
    <property type="protein sequence ID" value="KFM60277.1"/>
    <property type="molecule type" value="Genomic_DNA"/>
</dbReference>
<dbReference type="InterPro" id="IPR048343">
    <property type="entry name" value="ZW10_C"/>
</dbReference>
<dbReference type="GO" id="GO:0006888">
    <property type="term" value="P:endoplasmic reticulum to Golgi vesicle-mediated transport"/>
    <property type="evidence" value="ECO:0007669"/>
    <property type="project" value="TreeGrafter"/>
</dbReference>
<proteinExistence type="inferred from homology"/>
<protein>
    <submittedName>
        <fullName evidence="16">Centromere/kinetochore protein zw10-like protein</fullName>
    </submittedName>
</protein>
<keyword evidence="6" id="KW-0132">Cell division</keyword>
<evidence type="ECO:0000256" key="7">
    <source>
        <dbReference type="ARBA" id="ARBA00022776"/>
    </source>
</evidence>
<dbReference type="InterPro" id="IPR009361">
    <property type="entry name" value="Zw10_N"/>
</dbReference>
<evidence type="ECO:0000256" key="4">
    <source>
        <dbReference type="ARBA" id="ARBA00022454"/>
    </source>
</evidence>
<dbReference type="Pfam" id="PF20665">
    <property type="entry name" value="Zw10_middle"/>
    <property type="match status" value="1"/>
</dbReference>
<dbReference type="Pfam" id="PF06248">
    <property type="entry name" value="Zw10_N"/>
    <property type="match status" value="1"/>
</dbReference>
<evidence type="ECO:0000256" key="11">
    <source>
        <dbReference type="SAM" id="Coils"/>
    </source>
</evidence>
<dbReference type="Pfam" id="PF22766">
    <property type="entry name" value="ZW10_C2"/>
    <property type="match status" value="1"/>
</dbReference>
<dbReference type="OrthoDB" id="534815at2759"/>
<dbReference type="InterPro" id="IPR048344">
    <property type="entry name" value="Zw10_middle"/>
</dbReference>
<keyword evidence="17" id="KW-1185">Reference proteome</keyword>
<evidence type="ECO:0000259" key="13">
    <source>
        <dbReference type="Pfam" id="PF20665"/>
    </source>
</evidence>
<reference evidence="16 17" key="1">
    <citation type="submission" date="2013-11" db="EMBL/GenBank/DDBJ databases">
        <title>Genome sequencing of Stegodyphus mimosarum.</title>
        <authorList>
            <person name="Bechsgaard J."/>
        </authorList>
    </citation>
    <scope>NUCLEOTIDE SEQUENCE [LARGE SCALE GENOMIC DNA]</scope>
</reference>
<keyword evidence="4" id="KW-0158">Chromosome</keyword>
<name>A0A087T588_STEMI</name>
<feature type="domain" description="Centromere/kinetochore protein zw10 N-terminal" evidence="12">
    <location>
        <begin position="27"/>
        <end position="104"/>
    </location>
</feature>
<feature type="domain" description="Centromere/kinetochore protein zw10 C-terminal" evidence="14">
    <location>
        <begin position="433"/>
        <end position="559"/>
    </location>
</feature>
<dbReference type="OMA" id="HHLLTMG"/>
<keyword evidence="10" id="KW-0137">Centromere</keyword>
<evidence type="ECO:0000256" key="5">
    <source>
        <dbReference type="ARBA" id="ARBA00022490"/>
    </source>
</evidence>
<evidence type="ECO:0000313" key="17">
    <source>
        <dbReference type="Proteomes" id="UP000054359"/>
    </source>
</evidence>
<dbReference type="PANTHER" id="PTHR12205:SF0">
    <property type="entry name" value="CENTROMERE_KINETOCHORE PROTEIN ZW10 HOMOLOG"/>
    <property type="match status" value="1"/>
</dbReference>